<evidence type="ECO:0000313" key="3">
    <source>
        <dbReference type="Proteomes" id="UP000327167"/>
    </source>
</evidence>
<dbReference type="AlphaFoldDB" id="A0A5E6NYG1"/>
<dbReference type="InterPro" id="IPR001480">
    <property type="entry name" value="Bulb-type_lectin_dom"/>
</dbReference>
<dbReference type="PROSITE" id="PS50927">
    <property type="entry name" value="BULB_LECTIN"/>
    <property type="match status" value="1"/>
</dbReference>
<protein>
    <recommendedName>
        <fullName evidence="1">Bulb-type lectin domain-containing protein</fullName>
    </recommendedName>
</protein>
<evidence type="ECO:0000259" key="1">
    <source>
        <dbReference type="PROSITE" id="PS50927"/>
    </source>
</evidence>
<dbReference type="Gene3D" id="2.90.10.30">
    <property type="match status" value="1"/>
</dbReference>
<evidence type="ECO:0000313" key="2">
    <source>
        <dbReference type="EMBL" id="VVM35921.1"/>
    </source>
</evidence>
<reference evidence="2 3" key="1">
    <citation type="submission" date="2019-09" db="EMBL/GenBank/DDBJ databases">
        <authorList>
            <person name="Chandra G."/>
            <person name="Truman W A."/>
        </authorList>
    </citation>
    <scope>NUCLEOTIDE SEQUENCE [LARGE SCALE GENOMIC DNA]</scope>
    <source>
        <strain evidence="2">PS655</strain>
    </source>
</reference>
<dbReference type="InterPro" id="IPR036426">
    <property type="entry name" value="Bulb-type_lectin_dom_sf"/>
</dbReference>
<gene>
    <name evidence="2" type="ORF">PS655_00020</name>
</gene>
<dbReference type="Proteomes" id="UP000327167">
    <property type="component" value="Unassembled WGS sequence"/>
</dbReference>
<dbReference type="SUPFAM" id="SSF51110">
    <property type="entry name" value="alpha-D-mannose-specific plant lectins"/>
    <property type="match status" value="2"/>
</dbReference>
<sequence length="177" mass="20822">MMTQSFFETVNNMALRYTPFQASGTSELPPNQTLTPGQYLQSENGQFRLILQADGDLLIKEGEAVVWIADNHQPYSLTLHPKKMREPLQFVISNNGFLYDPSRRRLWIAESTHSLDKSLWYNTYMTLQDDGNLVIYDQRNGNLRWARFGFVPGRIRKPKQRWLRKLPNGTEFFKWDF</sequence>
<accession>A0A5E6NYG1</accession>
<name>A0A5E6NYG1_PSEFL</name>
<proteinExistence type="predicted"/>
<dbReference type="EMBL" id="CABVHJ010000001">
    <property type="protein sequence ID" value="VVM35921.1"/>
    <property type="molecule type" value="Genomic_DNA"/>
</dbReference>
<organism evidence="2 3">
    <name type="scientific">Pseudomonas fluorescens</name>
    <dbReference type="NCBI Taxonomy" id="294"/>
    <lineage>
        <taxon>Bacteria</taxon>
        <taxon>Pseudomonadati</taxon>
        <taxon>Pseudomonadota</taxon>
        <taxon>Gammaproteobacteria</taxon>
        <taxon>Pseudomonadales</taxon>
        <taxon>Pseudomonadaceae</taxon>
        <taxon>Pseudomonas</taxon>
    </lineage>
</organism>
<feature type="domain" description="Bulb-type lectin" evidence="1">
    <location>
        <begin position="25"/>
        <end position="148"/>
    </location>
</feature>